<dbReference type="InterPro" id="IPR029068">
    <property type="entry name" value="Glyas_Bleomycin-R_OHBP_Dase"/>
</dbReference>
<name>A0AAW5ZW90_RALSL</name>
<sequence length="122" mass="13361">MKNIVYVPSNTAAESVAFYVGELGLFELSEDLGMGSILLRYVRSSDFYLMLAPEVAVSASGIPIFSIGVEDCDQDFLRLKEVSFSSGAGILGSSGVFEYPLGKFFTLRDPAGNVFSLYEWYI</sequence>
<dbReference type="InterPro" id="IPR037523">
    <property type="entry name" value="VOC_core"/>
</dbReference>
<evidence type="ECO:0000259" key="1">
    <source>
        <dbReference type="PROSITE" id="PS51819"/>
    </source>
</evidence>
<feature type="domain" description="VOC" evidence="1">
    <location>
        <begin position="1"/>
        <end position="120"/>
    </location>
</feature>
<organism evidence="2 3">
    <name type="scientific">Ralstonia solanacearum</name>
    <name type="common">Pseudomonas solanacearum</name>
    <dbReference type="NCBI Taxonomy" id="305"/>
    <lineage>
        <taxon>Bacteria</taxon>
        <taxon>Pseudomonadati</taxon>
        <taxon>Pseudomonadota</taxon>
        <taxon>Betaproteobacteria</taxon>
        <taxon>Burkholderiales</taxon>
        <taxon>Burkholderiaceae</taxon>
        <taxon>Ralstonia</taxon>
        <taxon>Ralstonia solanacearum species complex</taxon>
    </lineage>
</organism>
<reference evidence="2" key="1">
    <citation type="submission" date="2021-09" db="EMBL/GenBank/DDBJ databases">
        <title>Genomic analysis of Ralstonia spp.</title>
        <authorList>
            <person name="Aburjaile F."/>
            <person name="Ariute J.C."/>
            <person name="Pais A.K.L."/>
            <person name="Albuquerque G.M.R."/>
            <person name="Silva A.M.F."/>
            <person name="Brenig B."/>
            <person name="Azevedo V."/>
            <person name="Matiuzzi M."/>
            <person name="Ramos R."/>
            <person name="Goes-Neto A."/>
            <person name="Soares S."/>
            <person name="Iseppon A.M.B."/>
            <person name="Souza E."/>
            <person name="Gama M."/>
        </authorList>
    </citation>
    <scope>NUCLEOTIDE SEQUENCE</scope>
    <source>
        <strain evidence="2">CCRMRs91</strain>
    </source>
</reference>
<dbReference type="RefSeq" id="WP_247585807.1">
    <property type="nucleotide sequence ID" value="NZ_JAIVET010000024.1"/>
</dbReference>
<accession>A0AAW5ZW90</accession>
<protein>
    <recommendedName>
        <fullName evidence="1">VOC domain-containing protein</fullName>
    </recommendedName>
</protein>
<evidence type="ECO:0000313" key="2">
    <source>
        <dbReference type="EMBL" id="MDB0573878.1"/>
    </source>
</evidence>
<evidence type="ECO:0000313" key="3">
    <source>
        <dbReference type="Proteomes" id="UP001144050"/>
    </source>
</evidence>
<dbReference type="PROSITE" id="PS51819">
    <property type="entry name" value="VOC"/>
    <property type="match status" value="1"/>
</dbReference>
<dbReference type="SUPFAM" id="SSF54593">
    <property type="entry name" value="Glyoxalase/Bleomycin resistance protein/Dihydroxybiphenyl dioxygenase"/>
    <property type="match status" value="1"/>
</dbReference>
<gene>
    <name evidence="2" type="ORF">LBW59_24350</name>
</gene>
<dbReference type="Proteomes" id="UP001144050">
    <property type="component" value="Unassembled WGS sequence"/>
</dbReference>
<dbReference type="AlphaFoldDB" id="A0AAW5ZW90"/>
<dbReference type="EMBL" id="JAIVFG010000076">
    <property type="protein sequence ID" value="MDB0573878.1"/>
    <property type="molecule type" value="Genomic_DNA"/>
</dbReference>
<comment type="caution">
    <text evidence="2">The sequence shown here is derived from an EMBL/GenBank/DDBJ whole genome shotgun (WGS) entry which is preliminary data.</text>
</comment>
<proteinExistence type="predicted"/>
<dbReference type="Gene3D" id="3.10.180.10">
    <property type="entry name" value="2,3-Dihydroxybiphenyl 1,2-Dioxygenase, domain 1"/>
    <property type="match status" value="1"/>
</dbReference>